<keyword evidence="3" id="KW-1185">Reference proteome</keyword>
<dbReference type="RefSeq" id="WP_344160360.1">
    <property type="nucleotide sequence ID" value="NZ_BAAAPC010000003.1"/>
</dbReference>
<feature type="compositionally biased region" description="Basic and acidic residues" evidence="1">
    <location>
        <begin position="110"/>
        <end position="132"/>
    </location>
</feature>
<proteinExistence type="predicted"/>
<accession>A0ABN2SGE0</accession>
<dbReference type="Proteomes" id="UP001501585">
    <property type="component" value="Unassembled WGS sequence"/>
</dbReference>
<gene>
    <name evidence="2" type="ORF">GCM10009799_09490</name>
</gene>
<reference evidence="2 3" key="1">
    <citation type="journal article" date="2019" name="Int. J. Syst. Evol. Microbiol.">
        <title>The Global Catalogue of Microorganisms (GCM) 10K type strain sequencing project: providing services to taxonomists for standard genome sequencing and annotation.</title>
        <authorList>
            <consortium name="The Broad Institute Genomics Platform"/>
            <consortium name="The Broad Institute Genome Sequencing Center for Infectious Disease"/>
            <person name="Wu L."/>
            <person name="Ma J."/>
        </authorList>
    </citation>
    <scope>NUCLEOTIDE SEQUENCE [LARGE SCALE GENOMIC DNA]</scope>
    <source>
        <strain evidence="2 3">JCM 15313</strain>
    </source>
</reference>
<name>A0ABN2SGE0_9ACTN</name>
<dbReference type="EMBL" id="BAAAPC010000003">
    <property type="protein sequence ID" value="GAA1986121.1"/>
    <property type="molecule type" value="Genomic_DNA"/>
</dbReference>
<evidence type="ECO:0000313" key="3">
    <source>
        <dbReference type="Proteomes" id="UP001501585"/>
    </source>
</evidence>
<organism evidence="2 3">
    <name type="scientific">Nocardiopsis rhodophaea</name>
    <dbReference type="NCBI Taxonomy" id="280238"/>
    <lineage>
        <taxon>Bacteria</taxon>
        <taxon>Bacillati</taxon>
        <taxon>Actinomycetota</taxon>
        <taxon>Actinomycetes</taxon>
        <taxon>Streptosporangiales</taxon>
        <taxon>Nocardiopsidaceae</taxon>
        <taxon>Nocardiopsis</taxon>
    </lineage>
</organism>
<comment type="caution">
    <text evidence="2">The sequence shown here is derived from an EMBL/GenBank/DDBJ whole genome shotgun (WGS) entry which is preliminary data.</text>
</comment>
<protein>
    <submittedName>
        <fullName evidence="2">Uncharacterized protein</fullName>
    </submittedName>
</protein>
<feature type="compositionally biased region" description="Basic and acidic residues" evidence="1">
    <location>
        <begin position="157"/>
        <end position="171"/>
    </location>
</feature>
<sequence>MAEPNRDTGSQDIIDDALRLVDALQRKLIIAGVRRGVSSVTSPPPPKDDVWGEAIRLEQPPEEQEPLDRLAGIVRTAAPEVVGHLGKAGAALFGALGETWDVVEKSLEKQRADRECQEQDRPERESAAREITEAGTDSGGAPANGEGSAADSGSSLPRRDGHDHPRPTETT</sequence>
<evidence type="ECO:0000313" key="2">
    <source>
        <dbReference type="EMBL" id="GAA1986121.1"/>
    </source>
</evidence>
<feature type="region of interest" description="Disordered" evidence="1">
    <location>
        <begin position="110"/>
        <end position="171"/>
    </location>
</feature>
<evidence type="ECO:0000256" key="1">
    <source>
        <dbReference type="SAM" id="MobiDB-lite"/>
    </source>
</evidence>